<dbReference type="OrthoDB" id="6117985at2"/>
<evidence type="ECO:0000313" key="1">
    <source>
        <dbReference type="EMBL" id="EHJ07037.1"/>
    </source>
</evidence>
<proteinExistence type="predicted"/>
<dbReference type="Proteomes" id="UP000005413">
    <property type="component" value="Unassembled WGS sequence"/>
</dbReference>
<gene>
    <name evidence="1" type="ORF">SS7213T_11330</name>
</gene>
<accession>G5JL99</accession>
<evidence type="ECO:0008006" key="3">
    <source>
        <dbReference type="Google" id="ProtNLM"/>
    </source>
</evidence>
<dbReference type="CDD" id="cd00586">
    <property type="entry name" value="4HBT"/>
    <property type="match status" value="1"/>
</dbReference>
<name>G5JL99_9STAP</name>
<reference evidence="1 2" key="1">
    <citation type="journal article" date="2012" name="BMC Genomics">
        <title>Comparative genomic analysis of the genus Staphylococcus including Staphylococcus aureus and its newly described sister species Staphylococcus simiae.</title>
        <authorList>
            <person name="Suzuki H."/>
            <person name="Lefebure T."/>
            <person name="Pavinski Bitar P."/>
            <person name="Stanhope M.J."/>
        </authorList>
    </citation>
    <scope>NUCLEOTIDE SEQUENCE [LARGE SCALE GENOMIC DNA]</scope>
    <source>
        <strain evidence="1 2">CCM 7213</strain>
    </source>
</reference>
<protein>
    <recommendedName>
        <fullName evidence="3">Thioesterase</fullName>
    </recommendedName>
</protein>
<comment type="caution">
    <text evidence="1">The sequence shown here is derived from an EMBL/GenBank/DDBJ whole genome shotgun (WGS) entry which is preliminary data.</text>
</comment>
<evidence type="ECO:0000313" key="2">
    <source>
        <dbReference type="Proteomes" id="UP000005413"/>
    </source>
</evidence>
<sequence>MMIINQLYSTTRQVSEQDIDHNNHMHDAYYNVIFSEVINDFNYAHGLSLAQRDSLQYTLFTLEEHTSYLSEVSLDEHITITLYIYDYDHKRLHLFLTMSKQDGTLAATNEVMMMGIDQRTRRSANFPTSYLTQIEQYYQSQPTMSWPKQLGHQIGIPKKEQF</sequence>
<dbReference type="PATRIC" id="fig|911238.3.peg.2004"/>
<dbReference type="SUPFAM" id="SSF54637">
    <property type="entry name" value="Thioesterase/thiol ester dehydrase-isomerase"/>
    <property type="match status" value="1"/>
</dbReference>
<dbReference type="Pfam" id="PF13279">
    <property type="entry name" value="4HBT_2"/>
    <property type="match status" value="1"/>
</dbReference>
<dbReference type="InterPro" id="IPR029069">
    <property type="entry name" value="HotDog_dom_sf"/>
</dbReference>
<dbReference type="AlphaFoldDB" id="G5JL99"/>
<organism evidence="1 2">
    <name type="scientific">Staphylococcus simiae CCM 7213 = CCUG 51256</name>
    <dbReference type="NCBI Taxonomy" id="911238"/>
    <lineage>
        <taxon>Bacteria</taxon>
        <taxon>Bacillati</taxon>
        <taxon>Bacillota</taxon>
        <taxon>Bacilli</taxon>
        <taxon>Bacillales</taxon>
        <taxon>Staphylococcaceae</taxon>
        <taxon>Staphylococcus</taxon>
    </lineage>
</organism>
<dbReference type="RefSeq" id="WP_002464949.1">
    <property type="nucleotide sequence ID" value="NZ_AEUN01000507.1"/>
</dbReference>
<keyword evidence="2" id="KW-1185">Reference proteome</keyword>
<dbReference type="Gene3D" id="3.10.129.10">
    <property type="entry name" value="Hotdog Thioesterase"/>
    <property type="match status" value="1"/>
</dbReference>
<dbReference type="EMBL" id="AEUN01000507">
    <property type="protein sequence ID" value="EHJ07037.1"/>
    <property type="molecule type" value="Genomic_DNA"/>
</dbReference>